<dbReference type="OrthoDB" id="8283706at2"/>
<dbReference type="EMBL" id="LLYA01000184">
    <property type="protein sequence ID" value="KRR19660.1"/>
    <property type="molecule type" value="Genomic_DNA"/>
</dbReference>
<dbReference type="Proteomes" id="UP000052023">
    <property type="component" value="Unassembled WGS sequence"/>
</dbReference>
<gene>
    <name evidence="1" type="ORF">CQ13_33420</name>
</gene>
<proteinExistence type="predicted"/>
<name>A0A0R3MIB3_9BRAD</name>
<dbReference type="RefSeq" id="WP_057846628.1">
    <property type="nucleotide sequence ID" value="NZ_LLYA01000184.1"/>
</dbReference>
<accession>A0A0R3MIB3</accession>
<dbReference type="AlphaFoldDB" id="A0A0R3MIB3"/>
<comment type="caution">
    <text evidence="1">The sequence shown here is derived from an EMBL/GenBank/DDBJ whole genome shotgun (WGS) entry which is preliminary data.</text>
</comment>
<evidence type="ECO:0000313" key="1">
    <source>
        <dbReference type="EMBL" id="KRR19660.1"/>
    </source>
</evidence>
<keyword evidence="2" id="KW-1185">Reference proteome</keyword>
<reference evidence="1 2" key="1">
    <citation type="submission" date="2014-03" db="EMBL/GenBank/DDBJ databases">
        <title>Bradyrhizobium valentinum sp. nov., isolated from effective nodules of Lupinus mariae-josephae, a lupine endemic of basic-lime soils in Eastern Spain.</title>
        <authorList>
            <person name="Duran D."/>
            <person name="Rey L."/>
            <person name="Navarro A."/>
            <person name="Busquets A."/>
            <person name="Imperial J."/>
            <person name="Ruiz-Argueso T."/>
        </authorList>
    </citation>
    <scope>NUCLEOTIDE SEQUENCE [LARGE SCALE GENOMIC DNA]</scope>
    <source>
        <strain evidence="1 2">Ro19</strain>
    </source>
</reference>
<protein>
    <submittedName>
        <fullName evidence="1">Uncharacterized protein</fullName>
    </submittedName>
</protein>
<organism evidence="1 2">
    <name type="scientific">Bradyrhizobium retamae</name>
    <dbReference type="NCBI Taxonomy" id="1300035"/>
    <lineage>
        <taxon>Bacteria</taxon>
        <taxon>Pseudomonadati</taxon>
        <taxon>Pseudomonadota</taxon>
        <taxon>Alphaproteobacteria</taxon>
        <taxon>Hyphomicrobiales</taxon>
        <taxon>Nitrobacteraceae</taxon>
        <taxon>Bradyrhizobium</taxon>
    </lineage>
</organism>
<evidence type="ECO:0000313" key="2">
    <source>
        <dbReference type="Proteomes" id="UP000052023"/>
    </source>
</evidence>
<sequence>MRSSNDIKRAAIAGEPAAGRLKPQSVASIAGSIRRFSCWLSEKKQGIVVRPHDASLNEDAKLYKLKCGDRKIFDGLTHLRNFMLGTRALEVLRPQLAPYSEDAALIQKAAEAARAGIASGTPWQGFEKPYSVSRAATMLRKFSKWLQTQHMSAIAGRLDDHSLQEDGKEFRRVRNSHSLRIELKLLWTYNSLRGSPAATISENDLDLLESWSRRWK</sequence>